<gene>
    <name evidence="2" type="ORF">SAMN04488121_10750</name>
</gene>
<protein>
    <submittedName>
        <fullName evidence="2">Uncharacterized protein</fullName>
    </submittedName>
</protein>
<evidence type="ECO:0000313" key="2">
    <source>
        <dbReference type="EMBL" id="SDG86822.1"/>
    </source>
</evidence>
<evidence type="ECO:0000256" key="1">
    <source>
        <dbReference type="SAM" id="MobiDB-lite"/>
    </source>
</evidence>
<dbReference type="Proteomes" id="UP000199045">
    <property type="component" value="Unassembled WGS sequence"/>
</dbReference>
<proteinExistence type="predicted"/>
<dbReference type="EMBL" id="FNBN01000007">
    <property type="protein sequence ID" value="SDG86822.1"/>
    <property type="molecule type" value="Genomic_DNA"/>
</dbReference>
<accession>A0A1G7XRK5</accession>
<sequence>MIDVCRMLFCSPSPWDSRSRGYHPSPGLSPRATNTTAPTEPIGVLFRLRFAPRIIAVPVDSRSRGYHPFPGLSPRATNTTAPTEPIGVLFRLRFVPFAFCSPGLSRSRIIIITNHHRSRVITRTRGCHPALQTIRHLTEPIGILFPGVVTISGSENIFIGN</sequence>
<name>A0A1G7XRK5_CHIFI</name>
<organism evidence="2 3">
    <name type="scientific">Chitinophaga filiformis</name>
    <name type="common">Myxococcus filiformis</name>
    <name type="synonym">Flexibacter filiformis</name>
    <dbReference type="NCBI Taxonomy" id="104663"/>
    <lineage>
        <taxon>Bacteria</taxon>
        <taxon>Pseudomonadati</taxon>
        <taxon>Bacteroidota</taxon>
        <taxon>Chitinophagia</taxon>
        <taxon>Chitinophagales</taxon>
        <taxon>Chitinophagaceae</taxon>
        <taxon>Chitinophaga</taxon>
    </lineage>
</organism>
<dbReference type="STRING" id="104663.SAMN04488121_10750"/>
<dbReference type="AlphaFoldDB" id="A0A1G7XRK5"/>
<feature type="region of interest" description="Disordered" evidence="1">
    <location>
        <begin position="15"/>
        <end position="36"/>
    </location>
</feature>
<evidence type="ECO:0000313" key="3">
    <source>
        <dbReference type="Proteomes" id="UP000199045"/>
    </source>
</evidence>
<reference evidence="2 3" key="1">
    <citation type="submission" date="2016-10" db="EMBL/GenBank/DDBJ databases">
        <authorList>
            <person name="de Groot N.N."/>
        </authorList>
    </citation>
    <scope>NUCLEOTIDE SEQUENCE [LARGE SCALE GENOMIC DNA]</scope>
    <source>
        <strain evidence="2 3">DSM 527</strain>
    </source>
</reference>